<dbReference type="InterPro" id="IPR007267">
    <property type="entry name" value="GtrA_DPMS_TM"/>
</dbReference>
<reference evidence="8" key="1">
    <citation type="journal article" date="2010" name="Stand. Genomic Sci.">
        <title>Complete genome sequence of Sulfurimonas autotrophica type strain (OK10).</title>
        <authorList>
            <person name="Sikorski J."/>
            <person name="Munk C."/>
            <person name="Lapidus A."/>
            <person name="Djao O."/>
            <person name="Lucas S."/>
            <person name="Glavina Del Rio T."/>
            <person name="Nolan M."/>
            <person name="Tice H."/>
            <person name="Han C."/>
            <person name="Cheng J."/>
            <person name="Tapia R."/>
            <person name="Goodwin L."/>
            <person name="Pitluck S."/>
            <person name="Liolios K."/>
            <person name="Ivanova N."/>
            <person name="Mavromatis K."/>
            <person name="Mikhailova N."/>
            <person name="Pati A."/>
            <person name="Sims D."/>
            <person name="Meincke L."/>
            <person name="Brettin T."/>
            <person name="Detter J."/>
            <person name="Chen A."/>
            <person name="Palaniappan K."/>
            <person name="Land M."/>
            <person name="Hauser L."/>
            <person name="Chang Y."/>
            <person name="Jeffries C."/>
            <person name="Rohde M."/>
            <person name="Lang E."/>
            <person name="Spring S."/>
            <person name="Goker M."/>
            <person name="Woyke T."/>
            <person name="Bristow J."/>
            <person name="Eisen J."/>
            <person name="Markowitz V."/>
            <person name="Hugenholtz P."/>
            <person name="Kyrpides N."/>
            <person name="Klenk H."/>
        </authorList>
    </citation>
    <scope>NUCLEOTIDE SEQUENCE [LARGE SCALE GENOMIC DNA]</scope>
    <source>
        <strain evidence="8">ATCC BAA-671 / DSM 16294 / JCM 11897 / OK10</strain>
    </source>
</reference>
<dbReference type="eggNOG" id="COG2246">
    <property type="taxonomic scope" value="Bacteria"/>
</dbReference>
<keyword evidence="2 5" id="KW-0812">Transmembrane</keyword>
<evidence type="ECO:0000256" key="3">
    <source>
        <dbReference type="ARBA" id="ARBA00022989"/>
    </source>
</evidence>
<dbReference type="HOGENOM" id="CLU_083873_6_5_7"/>
<dbReference type="Proteomes" id="UP000007803">
    <property type="component" value="Chromosome"/>
</dbReference>
<feature type="transmembrane region" description="Helical" evidence="5">
    <location>
        <begin position="75"/>
        <end position="93"/>
    </location>
</feature>
<evidence type="ECO:0000256" key="2">
    <source>
        <dbReference type="ARBA" id="ARBA00022692"/>
    </source>
</evidence>
<organism evidence="7 8">
    <name type="scientific">Sulfurimonas autotrophica (strain ATCC BAA-671 / DSM 16294 / JCM 11897 / OK10)</name>
    <dbReference type="NCBI Taxonomy" id="563040"/>
    <lineage>
        <taxon>Bacteria</taxon>
        <taxon>Pseudomonadati</taxon>
        <taxon>Campylobacterota</taxon>
        <taxon>Epsilonproteobacteria</taxon>
        <taxon>Campylobacterales</taxon>
        <taxon>Sulfurimonadaceae</taxon>
        <taxon>Sulfurimonas</taxon>
    </lineage>
</organism>
<dbReference type="GO" id="GO:0016020">
    <property type="term" value="C:membrane"/>
    <property type="evidence" value="ECO:0007669"/>
    <property type="project" value="UniProtKB-SubCell"/>
</dbReference>
<feature type="transmembrane region" description="Helical" evidence="5">
    <location>
        <begin position="99"/>
        <end position="120"/>
    </location>
</feature>
<gene>
    <name evidence="7" type="ordered locus">Saut_1554</name>
</gene>
<accession>E0UV19</accession>
<sequence>MNIKSHILQLAKYGFFGVIATLVHLFSAWAIIYFFAASVFVSNTLAFFTAFIFSYIFQTLYVFSTSFHFKKFIKFFLVQYGTFLFSYLLSDIFPIQNGYLHTLLIVAIMPLITFVIHKFWTFK</sequence>
<keyword evidence="8" id="KW-1185">Reference proteome</keyword>
<evidence type="ECO:0000313" key="8">
    <source>
        <dbReference type="Proteomes" id="UP000007803"/>
    </source>
</evidence>
<evidence type="ECO:0000259" key="6">
    <source>
        <dbReference type="Pfam" id="PF04138"/>
    </source>
</evidence>
<name>E0UV19_SULAO</name>
<proteinExistence type="predicted"/>
<dbReference type="EMBL" id="CP002205">
    <property type="protein sequence ID" value="ADN09601.1"/>
    <property type="molecule type" value="Genomic_DNA"/>
</dbReference>
<dbReference type="OrthoDB" id="5334260at2"/>
<keyword evidence="3 5" id="KW-1133">Transmembrane helix</keyword>
<dbReference type="RefSeq" id="WP_013327354.1">
    <property type="nucleotide sequence ID" value="NC_014506.1"/>
</dbReference>
<dbReference type="KEGG" id="sua:Saut_1554"/>
<dbReference type="STRING" id="563040.Saut_1554"/>
<feature type="transmembrane region" description="Helical" evidence="5">
    <location>
        <begin position="12"/>
        <end position="35"/>
    </location>
</feature>
<evidence type="ECO:0000256" key="4">
    <source>
        <dbReference type="ARBA" id="ARBA00023136"/>
    </source>
</evidence>
<feature type="transmembrane region" description="Helical" evidence="5">
    <location>
        <begin position="41"/>
        <end position="63"/>
    </location>
</feature>
<evidence type="ECO:0000256" key="1">
    <source>
        <dbReference type="ARBA" id="ARBA00004141"/>
    </source>
</evidence>
<dbReference type="GO" id="GO:0000271">
    <property type="term" value="P:polysaccharide biosynthetic process"/>
    <property type="evidence" value="ECO:0007669"/>
    <property type="project" value="InterPro"/>
</dbReference>
<keyword evidence="4 5" id="KW-0472">Membrane</keyword>
<evidence type="ECO:0000256" key="5">
    <source>
        <dbReference type="SAM" id="Phobius"/>
    </source>
</evidence>
<dbReference type="AlphaFoldDB" id="E0UV19"/>
<comment type="subcellular location">
    <subcellularLocation>
        <location evidence="1">Membrane</location>
        <topology evidence="1">Multi-pass membrane protein</topology>
    </subcellularLocation>
</comment>
<dbReference type="Pfam" id="PF04138">
    <property type="entry name" value="GtrA_DPMS_TM"/>
    <property type="match status" value="1"/>
</dbReference>
<feature type="domain" description="GtrA/DPMS transmembrane" evidence="6">
    <location>
        <begin position="12"/>
        <end position="122"/>
    </location>
</feature>
<evidence type="ECO:0000313" key="7">
    <source>
        <dbReference type="EMBL" id="ADN09601.1"/>
    </source>
</evidence>
<protein>
    <submittedName>
        <fullName evidence="7">GtrA family protein</fullName>
    </submittedName>
</protein>